<comment type="function">
    <text evidence="12">Catalyzes the attachment of serine to tRNA(Ser). Is also able to aminoacylate tRNA(Sec) with serine, to form the misacylated tRNA L-seryl-tRNA(Sec), which will be further converted into selenocysteinyl-tRNA(Sec).</text>
</comment>
<evidence type="ECO:0000256" key="8">
    <source>
        <dbReference type="ARBA" id="ARBA00022917"/>
    </source>
</evidence>
<dbReference type="GO" id="GO:0005737">
    <property type="term" value="C:cytoplasm"/>
    <property type="evidence" value="ECO:0007669"/>
    <property type="project" value="UniProtKB-SubCell"/>
</dbReference>
<dbReference type="InterPro" id="IPR010978">
    <property type="entry name" value="tRNA-bd_arm"/>
</dbReference>
<dbReference type="Gene3D" id="1.10.287.40">
    <property type="entry name" value="Serine-tRNA synthetase, tRNA binding domain"/>
    <property type="match status" value="1"/>
</dbReference>
<dbReference type="PANTHER" id="PTHR43697:SF1">
    <property type="entry name" value="SERINE--TRNA LIGASE"/>
    <property type="match status" value="1"/>
</dbReference>
<dbReference type="InterPro" id="IPR006195">
    <property type="entry name" value="aa-tRNA-synth_II"/>
</dbReference>
<feature type="binding site" evidence="12">
    <location>
        <position position="272"/>
    </location>
    <ligand>
        <name>ATP</name>
        <dbReference type="ChEBI" id="CHEBI:30616"/>
    </ligand>
</feature>
<sequence length="421" mass="49202">MLSAKWVRENIDLMKESLAKRKLEFDLDSFLKWDEQRRICIKKTDELKHLQNERSKQIGQLKKEGKDAKDLINEMQEFSREIKKWEKKRKEYEEKVNNFLLNLPNKLHSDVPRDENKEVKKWGEIPEFNFPIKNHQEIGEYLGILDFKRGAKITGSGFVVCKELGARLERALINFMLDLHIKQGYKEVLPPFMTNTASTTGTGQLPKFREELYKCEKDDYYLVPTAEVPVTNLHREEILEEDWLPISYTAYTPCFRREAGAYGKKIQGMIRVHQFNKVELVKFTTPETSYQQLEVLLEDAEEVLKKLGLPYRVVKLCGEELGFSASFGYDIEVWLPSQNRWLEISTCSNFESYQARRASIKYRKKTTKDVDYVHTLNGSGLAVGRTVVAILENFQDREGRVHLPEILWPYMDGIKVIEKSG</sequence>
<comment type="pathway">
    <text evidence="2 12">Aminoacyl-tRNA biosynthesis; selenocysteinyl-tRNA(Sec) biosynthesis; L-seryl-tRNA(Sec) from L-serine and tRNA(Sec): step 1/1.</text>
</comment>
<evidence type="ECO:0000256" key="14">
    <source>
        <dbReference type="PIRSR" id="PIRSR001529-2"/>
    </source>
</evidence>
<comment type="domain">
    <text evidence="12">Consists of two distinct domains, a catalytic core and a N-terminal extension that is involved in tRNA binding.</text>
</comment>
<dbReference type="InterPro" id="IPR002317">
    <property type="entry name" value="Ser-tRNA-ligase_type_1"/>
</dbReference>
<evidence type="ECO:0000256" key="2">
    <source>
        <dbReference type="ARBA" id="ARBA00005045"/>
    </source>
</evidence>
<evidence type="ECO:0000256" key="3">
    <source>
        <dbReference type="ARBA" id="ARBA00010728"/>
    </source>
</evidence>
<dbReference type="GO" id="GO:0016260">
    <property type="term" value="P:selenocysteine biosynthetic process"/>
    <property type="evidence" value="ECO:0007669"/>
    <property type="project" value="UniProtKB-UniRule"/>
</dbReference>
<dbReference type="InterPro" id="IPR045864">
    <property type="entry name" value="aa-tRNA-synth_II/BPL/LPL"/>
</dbReference>
<keyword evidence="15" id="KW-0175">Coiled coil</keyword>
<proteinExistence type="inferred from homology"/>
<feature type="binding site" evidence="12 14">
    <location>
        <begin position="256"/>
        <end position="258"/>
    </location>
    <ligand>
        <name>ATP</name>
        <dbReference type="ChEBI" id="CHEBI:30616"/>
    </ligand>
</feature>
<comment type="subunit">
    <text evidence="12">Homodimer. The tRNA molecule binds across the dimer.</text>
</comment>
<evidence type="ECO:0000256" key="1">
    <source>
        <dbReference type="ARBA" id="ARBA00004496"/>
    </source>
</evidence>
<dbReference type="Gene3D" id="3.30.930.10">
    <property type="entry name" value="Bira Bifunctional Protein, Domain 2"/>
    <property type="match status" value="1"/>
</dbReference>
<evidence type="ECO:0000313" key="18">
    <source>
        <dbReference type="Proteomes" id="UP000267654"/>
    </source>
</evidence>
<feature type="binding site" evidence="14">
    <location>
        <begin position="272"/>
        <end position="275"/>
    </location>
    <ligand>
        <name>ATP</name>
        <dbReference type="ChEBI" id="CHEBI:30616"/>
    </ligand>
</feature>
<dbReference type="Proteomes" id="UP000267654">
    <property type="component" value="Unassembled WGS sequence"/>
</dbReference>
<dbReference type="NCBIfam" id="TIGR00414">
    <property type="entry name" value="serS"/>
    <property type="match status" value="1"/>
</dbReference>
<evidence type="ECO:0000256" key="15">
    <source>
        <dbReference type="SAM" id="Coils"/>
    </source>
</evidence>
<comment type="caution">
    <text evidence="17">The sequence shown here is derived from an EMBL/GenBank/DDBJ whole genome shotgun (WGS) entry which is preliminary data.</text>
</comment>
<comment type="catalytic activity">
    <reaction evidence="10 12">
        <text>tRNA(Sec) + L-serine + ATP = L-seryl-tRNA(Sec) + AMP + diphosphate + H(+)</text>
        <dbReference type="Rhea" id="RHEA:42580"/>
        <dbReference type="Rhea" id="RHEA-COMP:9742"/>
        <dbReference type="Rhea" id="RHEA-COMP:10128"/>
        <dbReference type="ChEBI" id="CHEBI:15378"/>
        <dbReference type="ChEBI" id="CHEBI:30616"/>
        <dbReference type="ChEBI" id="CHEBI:33019"/>
        <dbReference type="ChEBI" id="CHEBI:33384"/>
        <dbReference type="ChEBI" id="CHEBI:78442"/>
        <dbReference type="ChEBI" id="CHEBI:78533"/>
        <dbReference type="ChEBI" id="CHEBI:456215"/>
        <dbReference type="EC" id="6.1.1.11"/>
    </reaction>
</comment>
<dbReference type="CDD" id="cd00770">
    <property type="entry name" value="SerRS_core"/>
    <property type="match status" value="1"/>
</dbReference>
<dbReference type="InterPro" id="IPR015866">
    <property type="entry name" value="Ser-tRNA-synth_1_N"/>
</dbReference>
<keyword evidence="8 12" id="KW-0648">Protein biosynthesis</keyword>
<feature type="coiled-coil region" evidence="15">
    <location>
        <begin position="61"/>
        <end position="102"/>
    </location>
</feature>
<name>A0A662DES5_UNCAE</name>
<comment type="subcellular location">
    <subcellularLocation>
        <location evidence="1 12">Cytoplasm</location>
    </subcellularLocation>
</comment>
<feature type="binding site" evidence="12">
    <location>
        <begin position="225"/>
        <end position="227"/>
    </location>
    <ligand>
        <name>L-serine</name>
        <dbReference type="ChEBI" id="CHEBI:33384"/>
    </ligand>
</feature>
<dbReference type="EC" id="6.1.1.11" evidence="12"/>
<dbReference type="HAMAP" id="MF_00176">
    <property type="entry name" value="Ser_tRNA_synth_type1"/>
    <property type="match status" value="1"/>
</dbReference>
<dbReference type="InterPro" id="IPR002314">
    <property type="entry name" value="aa-tRNA-synt_IIb"/>
</dbReference>
<evidence type="ECO:0000256" key="10">
    <source>
        <dbReference type="ARBA" id="ARBA00047929"/>
    </source>
</evidence>
<evidence type="ECO:0000256" key="5">
    <source>
        <dbReference type="ARBA" id="ARBA00022598"/>
    </source>
</evidence>
<keyword evidence="9 12" id="KW-0030">Aminoacyl-tRNA synthetase</keyword>
<comment type="caution">
    <text evidence="12">Lacks conserved residue(s) required for the propagation of feature annotation.</text>
</comment>
<dbReference type="PROSITE" id="PS50862">
    <property type="entry name" value="AA_TRNA_LIGASE_II"/>
    <property type="match status" value="1"/>
</dbReference>
<feature type="binding site" evidence="13">
    <location>
        <position position="377"/>
    </location>
    <ligand>
        <name>L-serine</name>
        <dbReference type="ChEBI" id="CHEBI:33384"/>
    </ligand>
</feature>
<evidence type="ECO:0000256" key="7">
    <source>
        <dbReference type="ARBA" id="ARBA00022840"/>
    </source>
</evidence>
<dbReference type="PIRSF" id="PIRSF001529">
    <property type="entry name" value="Ser-tRNA-synth_IIa"/>
    <property type="match status" value="1"/>
</dbReference>
<dbReference type="AlphaFoldDB" id="A0A662DES5"/>
<dbReference type="PANTHER" id="PTHR43697">
    <property type="entry name" value="SERYL-TRNA SYNTHETASE"/>
    <property type="match status" value="1"/>
</dbReference>
<evidence type="ECO:0000256" key="13">
    <source>
        <dbReference type="PIRSR" id="PIRSR001529-1"/>
    </source>
</evidence>
<feature type="binding site" evidence="12">
    <location>
        <position position="379"/>
    </location>
    <ligand>
        <name>L-serine</name>
        <dbReference type="ChEBI" id="CHEBI:33384"/>
    </ligand>
</feature>
<dbReference type="PRINTS" id="PR00981">
    <property type="entry name" value="TRNASYNTHSER"/>
</dbReference>
<gene>
    <name evidence="12" type="primary">serS</name>
    <name evidence="17" type="ORF">DRI96_03955</name>
</gene>
<comment type="catalytic activity">
    <reaction evidence="11 12">
        <text>tRNA(Ser) + L-serine + ATP = L-seryl-tRNA(Ser) + AMP + diphosphate + H(+)</text>
        <dbReference type="Rhea" id="RHEA:12292"/>
        <dbReference type="Rhea" id="RHEA-COMP:9669"/>
        <dbReference type="Rhea" id="RHEA-COMP:9703"/>
        <dbReference type="ChEBI" id="CHEBI:15378"/>
        <dbReference type="ChEBI" id="CHEBI:30616"/>
        <dbReference type="ChEBI" id="CHEBI:33019"/>
        <dbReference type="ChEBI" id="CHEBI:33384"/>
        <dbReference type="ChEBI" id="CHEBI:78442"/>
        <dbReference type="ChEBI" id="CHEBI:78533"/>
        <dbReference type="ChEBI" id="CHEBI:456215"/>
        <dbReference type="EC" id="6.1.1.11"/>
    </reaction>
</comment>
<accession>A0A662DES5</accession>
<keyword evidence="4 12" id="KW-0963">Cytoplasm</keyword>
<dbReference type="GO" id="GO:0004828">
    <property type="term" value="F:serine-tRNA ligase activity"/>
    <property type="evidence" value="ECO:0007669"/>
    <property type="project" value="UniProtKB-UniRule"/>
</dbReference>
<evidence type="ECO:0000313" key="17">
    <source>
        <dbReference type="EMBL" id="RLE12813.1"/>
    </source>
</evidence>
<protein>
    <recommendedName>
        <fullName evidence="12">Serine--tRNA ligase</fullName>
        <ecNumber evidence="12">6.1.1.11</ecNumber>
    </recommendedName>
    <alternativeName>
        <fullName evidence="12">Seryl-tRNA synthetase</fullName>
        <shortName evidence="12">SerRS</shortName>
    </alternativeName>
    <alternativeName>
        <fullName evidence="12">Seryl-tRNA(Ser/Sec) synthetase</fullName>
    </alternativeName>
</protein>
<dbReference type="GO" id="GO:0005524">
    <property type="term" value="F:ATP binding"/>
    <property type="evidence" value="ECO:0007669"/>
    <property type="project" value="UniProtKB-UniRule"/>
</dbReference>
<dbReference type="InterPro" id="IPR033729">
    <property type="entry name" value="SerRS_core"/>
</dbReference>
<feature type="binding site" evidence="13">
    <location>
        <position position="225"/>
    </location>
    <ligand>
        <name>L-serine</name>
        <dbReference type="ChEBI" id="CHEBI:33384"/>
    </ligand>
</feature>
<keyword evidence="5 12" id="KW-0436">Ligase</keyword>
<dbReference type="UniPathway" id="UPA00906">
    <property type="reaction ID" value="UER00895"/>
</dbReference>
<feature type="binding site" evidence="13">
    <location>
        <position position="256"/>
    </location>
    <ligand>
        <name>L-serine</name>
        <dbReference type="ChEBI" id="CHEBI:33384"/>
    </ligand>
</feature>
<dbReference type="GO" id="GO:0006434">
    <property type="term" value="P:seryl-tRNA aminoacylation"/>
    <property type="evidence" value="ECO:0007669"/>
    <property type="project" value="UniProtKB-UniRule"/>
</dbReference>
<comment type="similarity">
    <text evidence="3 12">Belongs to the class-II aminoacyl-tRNA synthetase family. Type-1 seryl-tRNA synthetase subfamily.</text>
</comment>
<evidence type="ECO:0000256" key="11">
    <source>
        <dbReference type="ARBA" id="ARBA00048823"/>
    </source>
</evidence>
<reference evidence="17 18" key="1">
    <citation type="submission" date="2018-06" db="EMBL/GenBank/DDBJ databases">
        <title>Extensive metabolic versatility and redundancy in microbially diverse, dynamic hydrothermal sediments.</title>
        <authorList>
            <person name="Dombrowski N."/>
            <person name="Teske A."/>
            <person name="Baker B.J."/>
        </authorList>
    </citation>
    <scope>NUCLEOTIDE SEQUENCE [LARGE SCALE GENOMIC DNA]</scope>
    <source>
        <strain evidence="17">B19_G9</strain>
    </source>
</reference>
<dbReference type="SUPFAM" id="SSF46589">
    <property type="entry name" value="tRNA-binding arm"/>
    <property type="match status" value="1"/>
</dbReference>
<evidence type="ECO:0000256" key="9">
    <source>
        <dbReference type="ARBA" id="ARBA00023146"/>
    </source>
</evidence>
<evidence type="ECO:0000259" key="16">
    <source>
        <dbReference type="PROSITE" id="PS50862"/>
    </source>
</evidence>
<dbReference type="EMBL" id="QMQB01000130">
    <property type="protein sequence ID" value="RLE12813.1"/>
    <property type="molecule type" value="Genomic_DNA"/>
</dbReference>
<feature type="binding site" evidence="12 13">
    <location>
        <position position="279"/>
    </location>
    <ligand>
        <name>L-serine</name>
        <dbReference type="ChEBI" id="CHEBI:33384"/>
    </ligand>
</feature>
<organism evidence="17 18">
    <name type="scientific">Aerophobetes bacterium</name>
    <dbReference type="NCBI Taxonomy" id="2030807"/>
    <lineage>
        <taxon>Bacteria</taxon>
        <taxon>Candidatus Aerophobota</taxon>
    </lineage>
</organism>
<dbReference type="Pfam" id="PF00587">
    <property type="entry name" value="tRNA-synt_2b"/>
    <property type="match status" value="1"/>
</dbReference>
<keyword evidence="7 12" id="KW-0067">ATP-binding</keyword>
<evidence type="ECO:0000256" key="6">
    <source>
        <dbReference type="ARBA" id="ARBA00022741"/>
    </source>
</evidence>
<dbReference type="InterPro" id="IPR042103">
    <property type="entry name" value="SerRS_1_N_sf"/>
</dbReference>
<keyword evidence="6 12" id="KW-0547">Nucleotide-binding</keyword>
<dbReference type="SUPFAM" id="SSF55681">
    <property type="entry name" value="Class II aaRS and biotin synthetases"/>
    <property type="match status" value="1"/>
</dbReference>
<dbReference type="Pfam" id="PF02403">
    <property type="entry name" value="Seryl_tRNA_N"/>
    <property type="match status" value="1"/>
</dbReference>
<feature type="domain" description="Aminoacyl-transfer RNA synthetases class-II family profile" evidence="16">
    <location>
        <begin position="167"/>
        <end position="404"/>
    </location>
</feature>
<evidence type="ECO:0000256" key="4">
    <source>
        <dbReference type="ARBA" id="ARBA00022490"/>
    </source>
</evidence>
<evidence type="ECO:0000256" key="12">
    <source>
        <dbReference type="HAMAP-Rule" id="MF_00176"/>
    </source>
</evidence>